<sequence>MQSLPTNDEVSRHLMDPTPVAVRRPGQSCPVLDAGEMDSSTTISQLKASLGASAPEKAQLVYGGSVLNDEDRLSDLALGESPVLWLLSGASHEHQDLLSASRQLGIFRAQGQRQSVDLPASISLLRGFFDSLAEQSSPWRPSKAKQDALCAAISTLERIVQLRLVCLDEWSFRIHAGSDVRTHTADARGYVVDHVGEVSLNDYPDFLNRMWGLLKNRKPGTPKSQQYTPSTIKAVMTDALDNELLKTILPCGAFTDVGRRTGGQPRDTGWPLVQAVMQAVLDDADEFLFFRHAMAQLKLWIVEMMVLAYQNTCDCDGQKKQFDINSCMEALSEAVLEGSSLADEQTHIRDGERLKLDMEAFEARCVYARWHLEQARDGRSRAVAGTYHLPLFSTPELQCRNPELFPPKPMTPAMVKFDLSAVQKMAHDNLGALPSPSPTSISDLQEWLGRLYKSKLATPSTSTAVALLCLETVERTFFQEAATLMQPESDALDDPSSDPSSQRYVQTIDDAVDSYRTVMSLFRHSSEATALLSVERDSRELLVMWCAFCLVHKATLPFEFQVLRSFGVSLKPDDLQHLVLSERLSINAGQGVVAYLRHHTKPGRHIFSLRPGDATFEMASKHAHSSPSTLSLWENEEQEAEERKNEHWREVRKKKQRLIVLDRQLAEYKKERETAARIRDLHKHDDYDYNNYQKQVTKYTALIKSTDNEIRRTEIPPPAIFQPLPEEENKALPIIFFLTMPKRFQTLSRLSFLAQQMLLPTSNKVSTYISTDSVEVTNIDILKIIKEEEAQTCWRSYYLNDCTARYLTDAVVSAVRLESDDEVPTAKDFSPSNVRLFKSPTTGVWHPDNLRPRLMWSGGFQSFDHRNTACFNPFADLPTAVLVARFSELLPEQQRSMQWAMAQKGALSEASRGNVPEAHQDIKPSWLAGKTEFFAFGAMRAYPNQQVRKLCIALRERSLPLDDPAVRKLLQQTLFQLGELSEGTPPEPMWRTDLANHDGWAVLRSELMGCLVSRRDRSFASIAWAWACEDWETETTDKVACLRARRSIFCMYVIICHGAGVLNEEDVGMLCKASLVADHNRVFEDPSPLDDFVRDLTVVAHEVFARRLPELLDALDRDSTLLTSAVKVVLEALTPSHLDWKRVTSDGVQTTCFEAVSSGPEPHLFSVNVQTGQLLYDGLPVGRLPNSILDHPLYKRTFSDLRTSNLANFEVVRSSLGVFETARLQGGFKYEFFANNSNELVVREVDPGRPTMTLELLDGTEEGVAAWGAQLPIRLRQMHSHWYCRASHTIVLRERSYNGRNVHFMLLSSSKLTAHSQIKFDPSNSIADSGWLCFRVPDHETELNWVELLPRISAFDQLVLPGESQMLRVLRKFEAQPGCIHAYYAACSRHLIFELPRFDLSFELEQEGDHRGRFLSKNFKSFALATRQQLPDTMYDFNQYLMLESTGQTLVIMPVGDVRRQPGTISIVNSSSCTSYCRLHVFEVHPRLFMLQAKGGATAIEARLQLSAVFAATSTARPE</sequence>
<keyword evidence="2" id="KW-1185">Reference proteome</keyword>
<comment type="caution">
    <text evidence="1">The sequence shown here is derived from an EMBL/GenBank/DDBJ whole genome shotgun (WGS) entry which is preliminary data.</text>
</comment>
<proteinExistence type="predicted"/>
<reference evidence="1 2" key="1">
    <citation type="journal article" date="2024" name="Science">
        <title>Giant polyketide synthase enzymes in the biosynthesis of giant marine polyether toxins.</title>
        <authorList>
            <person name="Fallon T.R."/>
            <person name="Shende V.V."/>
            <person name="Wierzbicki I.H."/>
            <person name="Pendleton A.L."/>
            <person name="Watervoot N.F."/>
            <person name="Auber R.P."/>
            <person name="Gonzalez D.J."/>
            <person name="Wisecaver J.H."/>
            <person name="Moore B.S."/>
        </authorList>
    </citation>
    <scope>NUCLEOTIDE SEQUENCE [LARGE SCALE GENOMIC DNA]</scope>
    <source>
        <strain evidence="1 2">12B1</strain>
    </source>
</reference>
<dbReference type="EMBL" id="JBGBPQ010000027">
    <property type="protein sequence ID" value="KAL1498589.1"/>
    <property type="molecule type" value="Genomic_DNA"/>
</dbReference>
<organism evidence="1 2">
    <name type="scientific">Prymnesium parvum</name>
    <name type="common">Toxic golden alga</name>
    <dbReference type="NCBI Taxonomy" id="97485"/>
    <lineage>
        <taxon>Eukaryota</taxon>
        <taxon>Haptista</taxon>
        <taxon>Haptophyta</taxon>
        <taxon>Prymnesiophyceae</taxon>
        <taxon>Prymnesiales</taxon>
        <taxon>Prymnesiaceae</taxon>
        <taxon>Prymnesium</taxon>
    </lineage>
</organism>
<protein>
    <recommendedName>
        <fullName evidence="3">Ubiquitin-like domain-containing protein</fullName>
    </recommendedName>
</protein>
<evidence type="ECO:0000313" key="2">
    <source>
        <dbReference type="Proteomes" id="UP001515480"/>
    </source>
</evidence>
<name>A0AB34IEK4_PRYPA</name>
<gene>
    <name evidence="1" type="ORF">AB1Y20_013904</name>
</gene>
<accession>A0AB34IEK4</accession>
<evidence type="ECO:0008006" key="3">
    <source>
        <dbReference type="Google" id="ProtNLM"/>
    </source>
</evidence>
<dbReference type="Proteomes" id="UP001515480">
    <property type="component" value="Unassembled WGS sequence"/>
</dbReference>
<evidence type="ECO:0000313" key="1">
    <source>
        <dbReference type="EMBL" id="KAL1498589.1"/>
    </source>
</evidence>